<name>A0A2A5JU09_PSEO7</name>
<dbReference type="AlphaFoldDB" id="A0A2A5JU09"/>
<keyword evidence="1" id="KW-0812">Transmembrane</keyword>
<dbReference type="Proteomes" id="UP000228621">
    <property type="component" value="Unassembled WGS sequence"/>
</dbReference>
<gene>
    <name evidence="2" type="ORF">CEX98_04450</name>
</gene>
<feature type="transmembrane region" description="Helical" evidence="1">
    <location>
        <begin position="6"/>
        <end position="28"/>
    </location>
</feature>
<reference evidence="3" key="1">
    <citation type="journal article" date="2019" name="Genome Announc.">
        <title>Draft Genome Sequence of Pseudoalteromonas piscicida Strain 36Y ROTHPW, an Hypersaline Seawater Isolate from the South Coast of Sonora, Mexico.</title>
        <authorList>
            <person name="Sanchez-Diaz R."/>
            <person name="Molina-Garza Z.J."/>
            <person name="Cruz-Suarez L.E."/>
            <person name="Selvin J."/>
            <person name="Kiran G.S."/>
            <person name="Ibarra-Gamez J.C."/>
            <person name="Gomez-Gil B."/>
            <person name="Galaviz-Silva L."/>
        </authorList>
    </citation>
    <scope>NUCLEOTIDE SEQUENCE [LARGE SCALE GENOMIC DNA]</scope>
    <source>
        <strain evidence="3">36Y_RITHPW</strain>
    </source>
</reference>
<comment type="caution">
    <text evidence="2">The sequence shown here is derived from an EMBL/GenBank/DDBJ whole genome shotgun (WGS) entry which is preliminary data.</text>
</comment>
<keyword evidence="1" id="KW-1133">Transmembrane helix</keyword>
<evidence type="ECO:0008006" key="4">
    <source>
        <dbReference type="Google" id="ProtNLM"/>
    </source>
</evidence>
<dbReference type="Pfam" id="PF09980">
    <property type="entry name" value="DUF2214"/>
    <property type="match status" value="1"/>
</dbReference>
<evidence type="ECO:0000256" key="1">
    <source>
        <dbReference type="SAM" id="Phobius"/>
    </source>
</evidence>
<dbReference type="InterPro" id="IPR018706">
    <property type="entry name" value="DUF2214_membrane"/>
</dbReference>
<organism evidence="2 3">
    <name type="scientific">Pseudoalteromonas piscicida</name>
    <dbReference type="NCBI Taxonomy" id="43662"/>
    <lineage>
        <taxon>Bacteria</taxon>
        <taxon>Pseudomonadati</taxon>
        <taxon>Pseudomonadota</taxon>
        <taxon>Gammaproteobacteria</taxon>
        <taxon>Alteromonadales</taxon>
        <taxon>Pseudoalteromonadaceae</taxon>
        <taxon>Pseudoalteromonas</taxon>
    </lineage>
</organism>
<accession>A0A2A5JU09</accession>
<proteinExistence type="predicted"/>
<evidence type="ECO:0000313" key="2">
    <source>
        <dbReference type="EMBL" id="PCK32847.1"/>
    </source>
</evidence>
<protein>
    <recommendedName>
        <fullName evidence="4">DUF2214 domain-containing protein</fullName>
    </recommendedName>
</protein>
<evidence type="ECO:0000313" key="3">
    <source>
        <dbReference type="Proteomes" id="UP000228621"/>
    </source>
</evidence>
<dbReference type="OrthoDB" id="826511at2"/>
<sequence>MEEIVVRYIHFIGILFLASTLAIENVLLSKSMSNQGIKRLAVIDGLYGVSALVTLGAGLTLWLVVGKPSEFYTKNPIFHAKVGLFLLVGLLSIIPTVFLLKHRNTTAANLSVPQRIIVIKRVEMLLLLVLPLLATLIARGYGLSSS</sequence>
<feature type="transmembrane region" description="Helical" evidence="1">
    <location>
        <begin position="40"/>
        <end position="65"/>
    </location>
</feature>
<keyword evidence="1" id="KW-0472">Membrane</keyword>
<keyword evidence="3" id="KW-1185">Reference proteome</keyword>
<feature type="transmembrane region" description="Helical" evidence="1">
    <location>
        <begin position="121"/>
        <end position="141"/>
    </location>
</feature>
<dbReference type="RefSeq" id="WP_099640918.1">
    <property type="nucleotide sequence ID" value="NZ_NKHF01000023.1"/>
</dbReference>
<feature type="transmembrane region" description="Helical" evidence="1">
    <location>
        <begin position="77"/>
        <end position="100"/>
    </location>
</feature>
<dbReference type="EMBL" id="NKHF01000023">
    <property type="protein sequence ID" value="PCK32847.1"/>
    <property type="molecule type" value="Genomic_DNA"/>
</dbReference>